<dbReference type="NCBIfam" id="NF047353">
    <property type="entry name" value="tube_lmo2291"/>
    <property type="match status" value="1"/>
</dbReference>
<dbReference type="AlphaFoldDB" id="A0AAX3NDT0"/>
<evidence type="ECO:0000313" key="2">
    <source>
        <dbReference type="Proteomes" id="UP001217324"/>
    </source>
</evidence>
<dbReference type="Proteomes" id="UP001217324">
    <property type="component" value="Chromosome"/>
</dbReference>
<protein>
    <recommendedName>
        <fullName evidence="3">Capsid protein</fullName>
    </recommendedName>
</protein>
<gene>
    <name evidence="1" type="ORF">PWF74_05055</name>
</gene>
<accession>A0AAX3NDT0</accession>
<evidence type="ECO:0008006" key="3">
    <source>
        <dbReference type="Google" id="ProtNLM"/>
    </source>
</evidence>
<evidence type="ECO:0000313" key="1">
    <source>
        <dbReference type="EMBL" id="WEA14878.1"/>
    </source>
</evidence>
<sequence>MGILKLNLQHFAATGFAPNWMNKYEIGEAGVKGSDGKTTPPTELFELAAGIQTVDPSNDEDTEDYSYYGDRGGKQTEVTGLSSAYAFTGHRLYADDPAQEFVRDRLTKTGQDRVVYFKHTEPDGRVRAGNATLSGIVHTGGDANTRGNFEATVTFNGLPSDEKAAP</sequence>
<organism evidence="1 2">
    <name type="scientific">Lactococcus garvieae</name>
    <dbReference type="NCBI Taxonomy" id="1363"/>
    <lineage>
        <taxon>Bacteria</taxon>
        <taxon>Bacillati</taxon>
        <taxon>Bacillota</taxon>
        <taxon>Bacilli</taxon>
        <taxon>Lactobacillales</taxon>
        <taxon>Streptococcaceae</taxon>
        <taxon>Lactococcus</taxon>
    </lineage>
</organism>
<dbReference type="RefSeq" id="WP_270517036.1">
    <property type="nucleotide sequence ID" value="NZ_CP118627.1"/>
</dbReference>
<reference evidence="1" key="1">
    <citation type="submission" date="2023-02" db="EMBL/GenBank/DDBJ databases">
        <title>Comparative genomics and fermentation flavor characterization of five lactic acid bacteria reveal flavor biosynthesis metabolic pathways in fermented muskmelon puree.</title>
        <authorList>
            <person name="Yuan L."/>
            <person name="Li M."/>
            <person name="Xu X."/>
            <person name="Lao F."/>
            <person name="Wu J."/>
        </authorList>
    </citation>
    <scope>NUCLEOTIDE SEQUENCE</scope>
    <source>
        <strain evidence="1">Pa-2</strain>
    </source>
</reference>
<name>A0AAX3NDT0_9LACT</name>
<proteinExistence type="predicted"/>
<dbReference type="EMBL" id="CP118627">
    <property type="protein sequence ID" value="WEA14878.1"/>
    <property type="molecule type" value="Genomic_DNA"/>
</dbReference>